<dbReference type="Pfam" id="PF04560">
    <property type="entry name" value="RNA_pol_Rpb2_7"/>
    <property type="match status" value="1"/>
</dbReference>
<feature type="domain" description="RNA polymerase beta subunit protrusion" evidence="12">
    <location>
        <begin position="19"/>
        <end position="449"/>
    </location>
</feature>
<dbReference type="PROSITE" id="PS01166">
    <property type="entry name" value="RNA_POL_BETA"/>
    <property type="match status" value="1"/>
</dbReference>
<feature type="domain" description="DNA-directed RNA polymerase subunit 2 hybrid-binding" evidence="9">
    <location>
        <begin position="696"/>
        <end position="1073"/>
    </location>
</feature>
<keyword evidence="6" id="KW-0479">Metal-binding</keyword>
<dbReference type="InterPro" id="IPR007646">
    <property type="entry name" value="RNA_pol_Rpb2_4"/>
</dbReference>
<dbReference type="GO" id="GO:0000428">
    <property type="term" value="C:DNA-directed RNA polymerase complex"/>
    <property type="evidence" value="ECO:0007669"/>
    <property type="project" value="UniProtKB-KW"/>
</dbReference>
<dbReference type="InterPro" id="IPR007120">
    <property type="entry name" value="DNA-dir_RNAP_su2_dom"/>
</dbReference>
<dbReference type="GO" id="GO:0003899">
    <property type="term" value="F:DNA-directed RNA polymerase activity"/>
    <property type="evidence" value="ECO:0007669"/>
    <property type="project" value="UniProtKB-EC"/>
</dbReference>
<evidence type="ECO:0000259" key="11">
    <source>
        <dbReference type="Pfam" id="PF04561"/>
    </source>
</evidence>
<name>A0A6C0F250_9ZZZZ</name>
<dbReference type="Gene3D" id="3.90.1100.10">
    <property type="match status" value="2"/>
</dbReference>
<dbReference type="AlphaFoldDB" id="A0A6C0F250"/>
<evidence type="ECO:0000313" key="15">
    <source>
        <dbReference type="EMBL" id="QHT35394.1"/>
    </source>
</evidence>
<evidence type="ECO:0000259" key="14">
    <source>
        <dbReference type="Pfam" id="PF04566"/>
    </source>
</evidence>
<evidence type="ECO:0000256" key="1">
    <source>
        <dbReference type="ARBA" id="ARBA00006835"/>
    </source>
</evidence>
<dbReference type="Pfam" id="PF04565">
    <property type="entry name" value="RNA_pol_Rpb2_3"/>
    <property type="match status" value="1"/>
</dbReference>
<sequence length="1154" mass="130333">MEGPRHVLRTLFRDTSFPLVEHHLASFNAMLDTSIPTFIKVSNPYQLELKDKRFIRVYIGGKEGTKISFEAPVDEHGAPVVPHACRLDNKSYALTFRADIAIEYAFAEGPAVTETFENIVIGEIPLMLRSRPCYLTAMDGYSMGECLYELGGYFIIDGKERVLLSQELLGNNMMYSGTRKRTAVSSENIDEKTEGEGAANKFVQTQMFGGDTEVYVGIKSISEDASKGPYSHYLVFGPPSDVVPDPKKQDPEKQLNQRSLVITLPGFQDPVPVMSVFAALGVTTDHDLYDMILAGVPDADRSAYDSTIRQIILSHIQFLKDAGSDLLVLERMTKRKYRSEVVQNIYELMFPHIEKSENPGTVLRRKAYLLAQMVKMAIDVSLERKPPSDRDNIEYKRFNTSGDLMFQEFRRIYRQTAQDMLLKLDSRIQYERKTYEGRELTKLVQRETIGAYWKKYQIMNGFIKSFKGQWGGRDGVAQELSRLSYISYLSQLRRTSLQIDPSMNTAPPRRLYASQFGLMCPIDSPDGSGVGHLKALTILARVSTASPSSMVRKALEATKLVRPIEDIHPSTWVPSWTRVYVNSDLMGLCIGDTEELHTKLVALRRRGELRFDVSLAWNRLENVYTITCDAGRPIRPVYREGVTHEKLMAAKTWEDLMTLFDYVDATESGVSRFSLEPFHPHLQSEIHMSFCISPMSNLVPFLDHNPGTRNNFATAQQKQACAWYHTNYNKRFDTIASITVNPQKPLSHTWMYREIMGAGGCMPYGENAIVAFTVYGGHNQEDSVILNKAALKRGMFRTHYFHSYNVQETLLDPSVKPPVRTLFANPVTNPKYTETVKRKEDASYEMLDADGIIKPNSIVDEKTVLVGMVSPITNEDGVETGWRDVSELPKRGQHGRVDGIYRYSMPDGTNGVKIRITEERSPKPGDKMASRHSQKGTVGQLMDEENMPFTAKGVRPDILFNPHGMPTRMTIGQLLEAMSNKLGLQIGTFIDATPFTTSNRVGDLRTEMILRGFEPHGHETLYNGETGEMMQADIFMGPIYYQRLKHMVEDKINYRSTGPKTMLTHQPLHGRAQGGGLAIGEMERDGMIAHGMSKFLHESFMDRSDGAEIQIDHATGRLDTSPNKIAMPYSMSLFVKELESCHIETKLLTKIDES</sequence>
<dbReference type="EC" id="2.7.7.6" evidence="2"/>
<feature type="domain" description="RNA polymerase Rpb2" evidence="14">
    <location>
        <begin position="579"/>
        <end position="637"/>
    </location>
</feature>
<dbReference type="InterPro" id="IPR014724">
    <property type="entry name" value="RNA_pol_RPB2_OB-fold"/>
</dbReference>
<feature type="domain" description="RNA polymerase Rpb2" evidence="13">
    <location>
        <begin position="480"/>
        <end position="542"/>
    </location>
</feature>
<dbReference type="Pfam" id="PF04563">
    <property type="entry name" value="RNA_pol_Rpb2_1"/>
    <property type="match status" value="1"/>
</dbReference>
<dbReference type="Pfam" id="PF04566">
    <property type="entry name" value="RNA_pol_Rpb2_4"/>
    <property type="match status" value="1"/>
</dbReference>
<evidence type="ECO:0000259" key="10">
    <source>
        <dbReference type="Pfam" id="PF04560"/>
    </source>
</evidence>
<dbReference type="PANTHER" id="PTHR20856">
    <property type="entry name" value="DNA-DIRECTED RNA POLYMERASE I SUBUNIT 2"/>
    <property type="match status" value="1"/>
</dbReference>
<evidence type="ECO:0000256" key="6">
    <source>
        <dbReference type="ARBA" id="ARBA00022723"/>
    </source>
</evidence>
<evidence type="ECO:0000256" key="7">
    <source>
        <dbReference type="ARBA" id="ARBA00022833"/>
    </source>
</evidence>
<evidence type="ECO:0000259" key="9">
    <source>
        <dbReference type="Pfam" id="PF00562"/>
    </source>
</evidence>
<keyword evidence="5" id="KW-0548">Nucleotidyltransferase</keyword>
<dbReference type="SUPFAM" id="SSF64484">
    <property type="entry name" value="beta and beta-prime subunits of DNA dependent RNA-polymerase"/>
    <property type="match status" value="2"/>
</dbReference>
<protein>
    <recommendedName>
        <fullName evidence="2">DNA-directed RNA polymerase</fullName>
        <ecNumber evidence="2">2.7.7.6</ecNumber>
    </recommendedName>
</protein>
<dbReference type="GO" id="GO:0006351">
    <property type="term" value="P:DNA-templated transcription"/>
    <property type="evidence" value="ECO:0007669"/>
    <property type="project" value="InterPro"/>
</dbReference>
<dbReference type="Gene3D" id="3.90.1800.10">
    <property type="entry name" value="RNA polymerase alpha subunit dimerisation domain"/>
    <property type="match status" value="1"/>
</dbReference>
<evidence type="ECO:0000256" key="2">
    <source>
        <dbReference type="ARBA" id="ARBA00012418"/>
    </source>
</evidence>
<comment type="similarity">
    <text evidence="1">Belongs to the RNA polymerase beta chain family.</text>
</comment>
<evidence type="ECO:0000256" key="5">
    <source>
        <dbReference type="ARBA" id="ARBA00022695"/>
    </source>
</evidence>
<dbReference type="GO" id="GO:0046872">
    <property type="term" value="F:metal ion binding"/>
    <property type="evidence" value="ECO:0007669"/>
    <property type="project" value="UniProtKB-KW"/>
</dbReference>
<accession>A0A6C0F250</accession>
<dbReference type="InterPro" id="IPR007645">
    <property type="entry name" value="RNA_pol_Rpb2_3"/>
</dbReference>
<keyword evidence="4" id="KW-0808">Transferase</keyword>
<dbReference type="InterPro" id="IPR037033">
    <property type="entry name" value="DNA-dir_RNAP_su2_hyb_sf"/>
</dbReference>
<dbReference type="Pfam" id="PF04561">
    <property type="entry name" value="RNA_pol_Rpb2_2"/>
    <property type="match status" value="1"/>
</dbReference>
<evidence type="ECO:0000259" key="12">
    <source>
        <dbReference type="Pfam" id="PF04563"/>
    </source>
</evidence>
<keyword evidence="3" id="KW-0240">DNA-directed RNA polymerase</keyword>
<organism evidence="15">
    <name type="scientific">viral metagenome</name>
    <dbReference type="NCBI Taxonomy" id="1070528"/>
    <lineage>
        <taxon>unclassified sequences</taxon>
        <taxon>metagenomes</taxon>
        <taxon>organismal metagenomes</taxon>
    </lineage>
</organism>
<dbReference type="Pfam" id="PF00562">
    <property type="entry name" value="RNA_pol_Rpb2_6"/>
    <property type="match status" value="1"/>
</dbReference>
<dbReference type="GO" id="GO:0003677">
    <property type="term" value="F:DNA binding"/>
    <property type="evidence" value="ECO:0007669"/>
    <property type="project" value="InterPro"/>
</dbReference>
<evidence type="ECO:0000256" key="4">
    <source>
        <dbReference type="ARBA" id="ARBA00022679"/>
    </source>
</evidence>
<dbReference type="InterPro" id="IPR007642">
    <property type="entry name" value="RNA_pol_Rpb2_2"/>
</dbReference>
<keyword evidence="7" id="KW-0862">Zinc</keyword>
<dbReference type="EMBL" id="MN739021">
    <property type="protein sequence ID" value="QHT35394.1"/>
    <property type="molecule type" value="Genomic_DNA"/>
</dbReference>
<dbReference type="CDD" id="cd00653">
    <property type="entry name" value="RNA_pol_B_RPB2"/>
    <property type="match status" value="1"/>
</dbReference>
<feature type="domain" description="RNA polymerase Rpb2" evidence="11">
    <location>
        <begin position="256"/>
        <end position="397"/>
    </location>
</feature>
<reference evidence="15" key="1">
    <citation type="journal article" date="2020" name="Nature">
        <title>Giant virus diversity and host interactions through global metagenomics.</title>
        <authorList>
            <person name="Schulz F."/>
            <person name="Roux S."/>
            <person name="Paez-Espino D."/>
            <person name="Jungbluth S."/>
            <person name="Walsh D.A."/>
            <person name="Denef V.J."/>
            <person name="McMahon K.D."/>
            <person name="Konstantinidis K.T."/>
            <person name="Eloe-Fadrosh E.A."/>
            <person name="Kyrpides N.C."/>
            <person name="Woyke T."/>
        </authorList>
    </citation>
    <scope>NUCLEOTIDE SEQUENCE</scope>
    <source>
        <strain evidence="15">GVMAG-M-3300009180-45</strain>
    </source>
</reference>
<dbReference type="InterPro" id="IPR015712">
    <property type="entry name" value="DNA-dir_RNA_pol_su2"/>
</dbReference>
<evidence type="ECO:0000259" key="13">
    <source>
        <dbReference type="Pfam" id="PF04565"/>
    </source>
</evidence>
<dbReference type="Gene3D" id="2.40.270.10">
    <property type="entry name" value="DNA-directed RNA polymerase, subunit 2, domain 6"/>
    <property type="match status" value="1"/>
</dbReference>
<dbReference type="Gene3D" id="2.40.50.150">
    <property type="match status" value="1"/>
</dbReference>
<dbReference type="InterPro" id="IPR037034">
    <property type="entry name" value="RNA_pol_Rpb2_2_sf"/>
</dbReference>
<dbReference type="InterPro" id="IPR007641">
    <property type="entry name" value="RNA_pol_Rpb2_7"/>
</dbReference>
<feature type="domain" description="RNA polymerase Rpb2" evidence="10">
    <location>
        <begin position="1075"/>
        <end position="1149"/>
    </location>
</feature>
<dbReference type="GO" id="GO:0032549">
    <property type="term" value="F:ribonucleoside binding"/>
    <property type="evidence" value="ECO:0007669"/>
    <property type="project" value="InterPro"/>
</dbReference>
<evidence type="ECO:0000256" key="8">
    <source>
        <dbReference type="ARBA" id="ARBA00023163"/>
    </source>
</evidence>
<dbReference type="InterPro" id="IPR007644">
    <property type="entry name" value="RNA_pol_bsu_protrusion"/>
</dbReference>
<keyword evidence="8" id="KW-0804">Transcription</keyword>
<dbReference type="InterPro" id="IPR007121">
    <property type="entry name" value="RNA_pol_bsu_CS"/>
</dbReference>
<proteinExistence type="inferred from homology"/>
<dbReference type="Gene3D" id="3.90.1110.10">
    <property type="entry name" value="RNA polymerase Rpb2, domain 2"/>
    <property type="match status" value="1"/>
</dbReference>
<evidence type="ECO:0000256" key="3">
    <source>
        <dbReference type="ARBA" id="ARBA00022478"/>
    </source>
</evidence>